<evidence type="ECO:0000313" key="3">
    <source>
        <dbReference type="Proteomes" id="UP001178507"/>
    </source>
</evidence>
<dbReference type="Proteomes" id="UP001178507">
    <property type="component" value="Unassembled WGS sequence"/>
</dbReference>
<dbReference type="AlphaFoldDB" id="A0AA36NK25"/>
<evidence type="ECO:0000259" key="1">
    <source>
        <dbReference type="PROSITE" id="PS50086"/>
    </source>
</evidence>
<protein>
    <recommendedName>
        <fullName evidence="1">Rab-GAP TBC domain-containing protein</fullName>
    </recommendedName>
</protein>
<dbReference type="PROSITE" id="PS50086">
    <property type="entry name" value="TBC_RABGAP"/>
    <property type="match status" value="1"/>
</dbReference>
<proteinExistence type="predicted"/>
<dbReference type="EMBL" id="CAUJNA010003664">
    <property type="protein sequence ID" value="CAJ1407241.1"/>
    <property type="molecule type" value="Genomic_DNA"/>
</dbReference>
<name>A0AA36NK25_9DINO</name>
<accession>A0AA36NK25</accession>
<gene>
    <name evidence="2" type="ORF">EVOR1521_LOCUS28998</name>
</gene>
<dbReference type="Gene3D" id="1.10.238.10">
    <property type="entry name" value="EF-hand"/>
    <property type="match status" value="1"/>
</dbReference>
<dbReference type="InterPro" id="IPR011992">
    <property type="entry name" value="EF-hand-dom_pair"/>
</dbReference>
<dbReference type="SUPFAM" id="SSF47473">
    <property type="entry name" value="EF-hand"/>
    <property type="match status" value="1"/>
</dbReference>
<sequence>MAGMCLLALASEIYEGIEEDAFWLLAMLLEDVLDPDFYGADVRGNLKMVNIGGLGLRSFILDKAQVYCPSISQALGQEALKSCLGSLLDSWVLSCFIGCAPPRLLETFWDHLLLPSPYHSESRCSPIGLLVFVGFGLCALKCCGEERYKDSQELKRLAERRKHIELEDLLLEATELVFTMKSTLQKWPEEQDATFIEHFTQIMVELAESPGDFDGLWDEVRRRKQAIADCAGNVDEQLTTLAQRTHFSLDEITRLRIAVETMKQNSKQPALLDLDSFKELVKRAVPQFPTELCGRLFTKLDCFSVGRLAFVELACGMSALALGTMDEKLQVCFDLFDSEGRGGLMLSDVMELCATLFRVALIQSNNRPLSRGDEVIPRLQRLAREEAASSFPAASSALSMLPMTPPTSRNASLVDRSMKQNTPYYSLLCRLLAAAKVQSPEGRRLVAFEDFATAARMEPALLCLFTWCQPKSRSSPAFMFESTISPDQNGRARNFVSRMCCCICNWLRGRS</sequence>
<keyword evidence="3" id="KW-1185">Reference proteome</keyword>
<feature type="domain" description="Rab-GAP TBC" evidence="1">
    <location>
        <begin position="1"/>
        <end position="116"/>
    </location>
</feature>
<reference evidence="2" key="1">
    <citation type="submission" date="2023-08" db="EMBL/GenBank/DDBJ databases">
        <authorList>
            <person name="Chen Y."/>
            <person name="Shah S."/>
            <person name="Dougan E. K."/>
            <person name="Thang M."/>
            <person name="Chan C."/>
        </authorList>
    </citation>
    <scope>NUCLEOTIDE SEQUENCE</scope>
</reference>
<comment type="caution">
    <text evidence="2">The sequence shown here is derived from an EMBL/GenBank/DDBJ whole genome shotgun (WGS) entry which is preliminary data.</text>
</comment>
<evidence type="ECO:0000313" key="2">
    <source>
        <dbReference type="EMBL" id="CAJ1407241.1"/>
    </source>
</evidence>
<dbReference type="InterPro" id="IPR000195">
    <property type="entry name" value="Rab-GAP-TBC_dom"/>
</dbReference>
<organism evidence="2 3">
    <name type="scientific">Effrenium voratum</name>
    <dbReference type="NCBI Taxonomy" id="2562239"/>
    <lineage>
        <taxon>Eukaryota</taxon>
        <taxon>Sar</taxon>
        <taxon>Alveolata</taxon>
        <taxon>Dinophyceae</taxon>
        <taxon>Suessiales</taxon>
        <taxon>Symbiodiniaceae</taxon>
        <taxon>Effrenium</taxon>
    </lineage>
</organism>